<protein>
    <submittedName>
        <fullName evidence="6">LysR family transcriptional regulator ArgP</fullName>
    </submittedName>
</protein>
<sequence length="301" mass="33866">MLHSKNSEAFLAVIETGSFELAAERLCITPSAVTLRVQALEKQLGHILVIRERPCRSTSAGQQLLSYLQQSKLLEQNLLQDLQGKTLGSTFYTLNIATNADSLATWLLSTIQAVLIDEHIALKLKVADQTQTHHLLEAGLVNACISTESNSIKGCEVKPLGIMRYRMVASPTFVARWFNQGVNRETLRLPPAVIFNEQDLMHHEIISKHFGLNMSQYPHHLIPSAHSFLEAVQLGLGFGMVPEFQIHQALTNGDLIELFPAAQTDVKLYWHHWKRQSVQLQRLTERLIQHAPLHLNQADHS</sequence>
<dbReference type="Gene3D" id="1.10.10.10">
    <property type="entry name" value="Winged helix-like DNA-binding domain superfamily/Winged helix DNA-binding domain"/>
    <property type="match status" value="1"/>
</dbReference>
<dbReference type="NCBIfam" id="NF002964">
    <property type="entry name" value="PRK03635.1"/>
    <property type="match status" value="1"/>
</dbReference>
<dbReference type="Proteomes" id="UP000501939">
    <property type="component" value="Chromosome"/>
</dbReference>
<keyword evidence="4" id="KW-0804">Transcription</keyword>
<accession>A0A6G8S5C0</accession>
<dbReference type="NCBIfam" id="NF009888">
    <property type="entry name" value="PRK13348.1"/>
    <property type="match status" value="1"/>
</dbReference>
<dbReference type="GO" id="GO:0003700">
    <property type="term" value="F:DNA-binding transcription factor activity"/>
    <property type="evidence" value="ECO:0007669"/>
    <property type="project" value="InterPro"/>
</dbReference>
<keyword evidence="7" id="KW-1185">Reference proteome</keyword>
<organism evidence="6 7">
    <name type="scientific">Acinetobacter lanii</name>
    <dbReference type="NCBI Taxonomy" id="2715163"/>
    <lineage>
        <taxon>Bacteria</taxon>
        <taxon>Pseudomonadati</taxon>
        <taxon>Pseudomonadota</taxon>
        <taxon>Gammaproteobacteria</taxon>
        <taxon>Moraxellales</taxon>
        <taxon>Moraxellaceae</taxon>
        <taxon>Acinetobacter</taxon>
    </lineage>
</organism>
<evidence type="ECO:0000256" key="3">
    <source>
        <dbReference type="ARBA" id="ARBA00023125"/>
    </source>
</evidence>
<dbReference type="InterPro" id="IPR017685">
    <property type="entry name" value="ArgP"/>
</dbReference>
<dbReference type="InterPro" id="IPR036388">
    <property type="entry name" value="WH-like_DNA-bd_sf"/>
</dbReference>
<comment type="similarity">
    <text evidence="1">Belongs to the LysR transcriptional regulatory family.</text>
</comment>
<proteinExistence type="inferred from homology"/>
<feature type="domain" description="HTH lysR-type" evidence="5">
    <location>
        <begin position="8"/>
        <end position="58"/>
    </location>
</feature>
<evidence type="ECO:0000256" key="1">
    <source>
        <dbReference type="ARBA" id="ARBA00009437"/>
    </source>
</evidence>
<evidence type="ECO:0000313" key="7">
    <source>
        <dbReference type="Proteomes" id="UP000501939"/>
    </source>
</evidence>
<dbReference type="Pfam" id="PF03466">
    <property type="entry name" value="LysR_substrate"/>
    <property type="match status" value="1"/>
</dbReference>
<dbReference type="Gene3D" id="3.40.190.290">
    <property type="match status" value="1"/>
</dbReference>
<dbReference type="InterPro" id="IPR036390">
    <property type="entry name" value="WH_DNA-bd_sf"/>
</dbReference>
<dbReference type="InterPro" id="IPR000847">
    <property type="entry name" value="LysR_HTH_N"/>
</dbReference>
<dbReference type="SUPFAM" id="SSF53850">
    <property type="entry name" value="Periplasmic binding protein-like II"/>
    <property type="match status" value="1"/>
</dbReference>
<dbReference type="KEGG" id="alj:G8D99_10145"/>
<dbReference type="EMBL" id="CP049916">
    <property type="protein sequence ID" value="QIO09342.1"/>
    <property type="molecule type" value="Genomic_DNA"/>
</dbReference>
<dbReference type="PANTHER" id="PTHR30579">
    <property type="entry name" value="TRANSCRIPTIONAL REGULATOR"/>
    <property type="match status" value="1"/>
</dbReference>
<dbReference type="SUPFAM" id="SSF46785">
    <property type="entry name" value="Winged helix' DNA-binding domain"/>
    <property type="match status" value="1"/>
</dbReference>
<name>A0A6G8S5C0_9GAMM</name>
<evidence type="ECO:0000256" key="4">
    <source>
        <dbReference type="ARBA" id="ARBA00023163"/>
    </source>
</evidence>
<dbReference type="InterPro" id="IPR005119">
    <property type="entry name" value="LysR_subst-bd"/>
</dbReference>
<evidence type="ECO:0000313" key="6">
    <source>
        <dbReference type="EMBL" id="QIO09342.1"/>
    </source>
</evidence>
<evidence type="ECO:0000256" key="2">
    <source>
        <dbReference type="ARBA" id="ARBA00023015"/>
    </source>
</evidence>
<dbReference type="PANTHER" id="PTHR30579:SF2">
    <property type="entry name" value="HTH-TYPE TRANSCRIPTIONAL REGULATOR ARGP"/>
    <property type="match status" value="1"/>
</dbReference>
<dbReference type="AlphaFoldDB" id="A0A6G8S5C0"/>
<dbReference type="NCBIfam" id="TIGR03298">
    <property type="entry name" value="argP"/>
    <property type="match status" value="1"/>
</dbReference>
<keyword evidence="3" id="KW-0238">DNA-binding</keyword>
<dbReference type="InterPro" id="IPR050176">
    <property type="entry name" value="LTTR"/>
</dbReference>
<keyword evidence="2" id="KW-0805">Transcription regulation</keyword>
<dbReference type="RefSeq" id="WP_166325326.1">
    <property type="nucleotide sequence ID" value="NZ_CP049916.1"/>
</dbReference>
<dbReference type="GO" id="GO:0003677">
    <property type="term" value="F:DNA binding"/>
    <property type="evidence" value="ECO:0007669"/>
    <property type="project" value="UniProtKB-KW"/>
</dbReference>
<dbReference type="PROSITE" id="PS50931">
    <property type="entry name" value="HTH_LYSR"/>
    <property type="match status" value="1"/>
</dbReference>
<evidence type="ECO:0000259" key="5">
    <source>
        <dbReference type="PROSITE" id="PS50931"/>
    </source>
</evidence>
<gene>
    <name evidence="6" type="ORF">G8D99_10145</name>
</gene>
<reference evidence="6 7" key="1">
    <citation type="submission" date="2020-03" db="EMBL/GenBank/DDBJ databases">
        <authorList>
            <person name="Zhu W."/>
        </authorList>
    </citation>
    <scope>NUCLEOTIDE SEQUENCE [LARGE SCALE GENOMIC DNA]</scope>
    <source>
        <strain evidence="6 7">185</strain>
    </source>
</reference>
<dbReference type="Pfam" id="PF00126">
    <property type="entry name" value="HTH_1"/>
    <property type="match status" value="1"/>
</dbReference>